<dbReference type="InterPro" id="IPR033130">
    <property type="entry name" value="RNase_T2_His_AS_2"/>
</dbReference>
<keyword evidence="5" id="KW-0378">Hydrolase</keyword>
<protein>
    <recommendedName>
        <fullName evidence="2">ribonuclease T2</fullName>
        <ecNumber evidence="2">4.6.1.19</ecNumber>
    </recommendedName>
</protein>
<sequence length="278" mass="31102">MHFYTPKSVLVALAAVNTIGAYAGLTTCSSSSEVLSCHNTTEASDLCCFNYPGGSLLQVQFWDTDPSIGPSDSWTIHGLWPDYCDGDYGEDCDSSREVSDVETILKNQGRTELLEYMETYWLSDDESSNEFWAHEWNTHGTCINTIDPSCYTDYYENEEVGDFFQEVVDLFKSLDTYTALSDAGITPSNDKTYTLKEFQSALGDIHGGYEVTLLCDDDTVYELEYYFNVYGNAVDGTYEPAAPLSDSSCPSSGIKYPLKDSSSKSKRATRSHSRRRRQ</sequence>
<dbReference type="PROSITE" id="PS00530">
    <property type="entry name" value="RNASE_T2_1"/>
    <property type="match status" value="1"/>
</dbReference>
<dbReference type="Pfam" id="PF00445">
    <property type="entry name" value="Ribonuclease_T2"/>
    <property type="match status" value="1"/>
</dbReference>
<proteinExistence type="inferred from homology"/>
<dbReference type="GO" id="GO:0003723">
    <property type="term" value="F:RNA binding"/>
    <property type="evidence" value="ECO:0007669"/>
    <property type="project" value="InterPro"/>
</dbReference>
<dbReference type="EMBL" id="JAPQKH010000007">
    <property type="protein sequence ID" value="KAJ5087649.1"/>
    <property type="molecule type" value="Genomic_DNA"/>
</dbReference>
<accession>A0A9W9ETM0</accession>
<keyword evidence="7" id="KW-0325">Glycoprotein</keyword>
<organism evidence="13 14">
    <name type="scientific">Penicillium angulare</name>
    <dbReference type="NCBI Taxonomy" id="116970"/>
    <lineage>
        <taxon>Eukaryota</taxon>
        <taxon>Fungi</taxon>
        <taxon>Dikarya</taxon>
        <taxon>Ascomycota</taxon>
        <taxon>Pezizomycotina</taxon>
        <taxon>Eurotiomycetes</taxon>
        <taxon>Eurotiomycetidae</taxon>
        <taxon>Eurotiales</taxon>
        <taxon>Aspergillaceae</taxon>
        <taxon>Penicillium</taxon>
    </lineage>
</organism>
<dbReference type="Proteomes" id="UP001149165">
    <property type="component" value="Unassembled WGS sequence"/>
</dbReference>
<evidence type="ECO:0000256" key="3">
    <source>
        <dbReference type="ARBA" id="ARBA00022722"/>
    </source>
</evidence>
<evidence type="ECO:0000256" key="9">
    <source>
        <dbReference type="PIRSR" id="PIRSR633697-1"/>
    </source>
</evidence>
<keyword evidence="12" id="KW-0732">Signal</keyword>
<keyword evidence="6" id="KW-1015">Disulfide bond</keyword>
<dbReference type="InterPro" id="IPR033697">
    <property type="entry name" value="Ribonuclease_T2_eukaryotic"/>
</dbReference>
<feature type="active site" evidence="9">
    <location>
        <position position="135"/>
    </location>
</feature>
<dbReference type="Gene3D" id="3.90.730.10">
    <property type="entry name" value="Ribonuclease T2-like"/>
    <property type="match status" value="1"/>
</dbReference>
<dbReference type="AlphaFoldDB" id="A0A9W9ETM0"/>
<feature type="active site" evidence="9">
    <location>
        <position position="139"/>
    </location>
</feature>
<evidence type="ECO:0000256" key="1">
    <source>
        <dbReference type="ARBA" id="ARBA00007469"/>
    </source>
</evidence>
<evidence type="ECO:0000256" key="4">
    <source>
        <dbReference type="ARBA" id="ARBA00022759"/>
    </source>
</evidence>
<dbReference type="SUPFAM" id="SSF55895">
    <property type="entry name" value="Ribonuclease Rh-like"/>
    <property type="match status" value="1"/>
</dbReference>
<evidence type="ECO:0000313" key="13">
    <source>
        <dbReference type="EMBL" id="KAJ5087649.1"/>
    </source>
</evidence>
<feature type="chain" id="PRO_5040795183" description="ribonuclease T2" evidence="12">
    <location>
        <begin position="24"/>
        <end position="278"/>
    </location>
</feature>
<reference evidence="13" key="2">
    <citation type="journal article" date="2023" name="IMA Fungus">
        <title>Comparative genomic study of the Penicillium genus elucidates a diverse pangenome and 15 lateral gene transfer events.</title>
        <authorList>
            <person name="Petersen C."/>
            <person name="Sorensen T."/>
            <person name="Nielsen M.R."/>
            <person name="Sondergaard T.E."/>
            <person name="Sorensen J.L."/>
            <person name="Fitzpatrick D.A."/>
            <person name="Frisvad J.C."/>
            <person name="Nielsen K.L."/>
        </authorList>
    </citation>
    <scope>NUCLEOTIDE SEQUENCE</scope>
    <source>
        <strain evidence="13">IBT 30069</strain>
    </source>
</reference>
<evidence type="ECO:0000256" key="12">
    <source>
        <dbReference type="SAM" id="SignalP"/>
    </source>
</evidence>
<dbReference type="CDD" id="cd01061">
    <property type="entry name" value="RNase_T2_euk"/>
    <property type="match status" value="1"/>
</dbReference>
<dbReference type="InterPro" id="IPR036430">
    <property type="entry name" value="RNase_T2-like_sf"/>
</dbReference>
<evidence type="ECO:0000313" key="14">
    <source>
        <dbReference type="Proteomes" id="UP001149165"/>
    </source>
</evidence>
<dbReference type="PANTHER" id="PTHR11240:SF79">
    <property type="entry name" value="RIBONUCLEASE T2"/>
    <property type="match status" value="1"/>
</dbReference>
<gene>
    <name evidence="13" type="ORF">N7456_011265</name>
</gene>
<dbReference type="GO" id="GO:0016787">
    <property type="term" value="F:hydrolase activity"/>
    <property type="evidence" value="ECO:0007669"/>
    <property type="project" value="UniProtKB-KW"/>
</dbReference>
<keyword evidence="8" id="KW-0456">Lyase</keyword>
<name>A0A9W9ETM0_9EURO</name>
<feature type="signal peptide" evidence="12">
    <location>
        <begin position="1"/>
        <end position="23"/>
    </location>
</feature>
<dbReference type="PROSITE" id="PS00531">
    <property type="entry name" value="RNASE_T2_2"/>
    <property type="match status" value="1"/>
</dbReference>
<comment type="caution">
    <text evidence="13">The sequence shown here is derived from an EMBL/GenBank/DDBJ whole genome shotgun (WGS) entry which is preliminary data.</text>
</comment>
<dbReference type="PANTHER" id="PTHR11240">
    <property type="entry name" value="RIBONUCLEASE T2"/>
    <property type="match status" value="1"/>
</dbReference>
<evidence type="ECO:0000256" key="2">
    <source>
        <dbReference type="ARBA" id="ARBA00012571"/>
    </source>
</evidence>
<dbReference type="InterPro" id="IPR018188">
    <property type="entry name" value="RNase_T2_His_AS_1"/>
</dbReference>
<keyword evidence="14" id="KW-1185">Reference proteome</keyword>
<feature type="compositionally biased region" description="Basic residues" evidence="11">
    <location>
        <begin position="264"/>
        <end position="278"/>
    </location>
</feature>
<evidence type="ECO:0000256" key="6">
    <source>
        <dbReference type="ARBA" id="ARBA00023157"/>
    </source>
</evidence>
<dbReference type="FunFam" id="3.90.730.10:FF:000004">
    <property type="entry name" value="Ribonuclease T2-like"/>
    <property type="match status" value="1"/>
</dbReference>
<evidence type="ECO:0000256" key="11">
    <source>
        <dbReference type="SAM" id="MobiDB-lite"/>
    </source>
</evidence>
<dbReference type="EC" id="4.6.1.19" evidence="2"/>
<evidence type="ECO:0000256" key="7">
    <source>
        <dbReference type="ARBA" id="ARBA00023180"/>
    </source>
</evidence>
<evidence type="ECO:0000256" key="5">
    <source>
        <dbReference type="ARBA" id="ARBA00022801"/>
    </source>
</evidence>
<dbReference type="InterPro" id="IPR001568">
    <property type="entry name" value="RNase_T2-like"/>
</dbReference>
<dbReference type="GO" id="GO:0033897">
    <property type="term" value="F:ribonuclease T2 activity"/>
    <property type="evidence" value="ECO:0007669"/>
    <property type="project" value="UniProtKB-EC"/>
</dbReference>
<feature type="active site" evidence="9">
    <location>
        <position position="77"/>
    </location>
</feature>
<evidence type="ECO:0000256" key="10">
    <source>
        <dbReference type="RuleBase" id="RU004328"/>
    </source>
</evidence>
<reference evidence="13" key="1">
    <citation type="submission" date="2022-11" db="EMBL/GenBank/DDBJ databases">
        <authorList>
            <person name="Petersen C."/>
        </authorList>
    </citation>
    <scope>NUCLEOTIDE SEQUENCE</scope>
    <source>
        <strain evidence="13">IBT 30069</strain>
    </source>
</reference>
<comment type="similarity">
    <text evidence="1 10">Belongs to the RNase T2 family.</text>
</comment>
<evidence type="ECO:0000256" key="8">
    <source>
        <dbReference type="ARBA" id="ARBA00023239"/>
    </source>
</evidence>
<dbReference type="GO" id="GO:0005576">
    <property type="term" value="C:extracellular region"/>
    <property type="evidence" value="ECO:0007669"/>
    <property type="project" value="TreeGrafter"/>
</dbReference>
<keyword evidence="4" id="KW-0255">Endonuclease</keyword>
<feature type="region of interest" description="Disordered" evidence="11">
    <location>
        <begin position="243"/>
        <end position="278"/>
    </location>
</feature>
<dbReference type="OrthoDB" id="435754at2759"/>
<dbReference type="GO" id="GO:0006401">
    <property type="term" value="P:RNA catabolic process"/>
    <property type="evidence" value="ECO:0007669"/>
    <property type="project" value="TreeGrafter"/>
</dbReference>
<keyword evidence="3" id="KW-0540">Nuclease</keyword>